<dbReference type="InterPro" id="IPR041588">
    <property type="entry name" value="Integrase_H2C2"/>
</dbReference>
<evidence type="ECO:0000256" key="6">
    <source>
        <dbReference type="ARBA" id="ARBA00022723"/>
    </source>
</evidence>
<dbReference type="Gene3D" id="3.10.20.370">
    <property type="match status" value="1"/>
</dbReference>
<dbReference type="GO" id="GO:0006310">
    <property type="term" value="P:DNA recombination"/>
    <property type="evidence" value="ECO:0007669"/>
    <property type="project" value="UniProtKB-KW"/>
</dbReference>
<dbReference type="GO" id="GO:0015074">
    <property type="term" value="P:DNA integration"/>
    <property type="evidence" value="ECO:0007669"/>
    <property type="project" value="UniProtKB-KW"/>
</dbReference>
<dbReference type="InterPro" id="IPR036397">
    <property type="entry name" value="RNaseH_sf"/>
</dbReference>
<feature type="domain" description="Reverse transcriptase" evidence="21">
    <location>
        <begin position="192"/>
        <end position="371"/>
    </location>
</feature>
<keyword evidence="6" id="KW-0479">Metal-binding</keyword>
<keyword evidence="19" id="KW-1133">Transmembrane helix</keyword>
<evidence type="ECO:0000256" key="3">
    <source>
        <dbReference type="ARBA" id="ARBA00022679"/>
    </source>
</evidence>
<name>A0AAQ3NVA4_VIGMU</name>
<accession>A0AAQ3NVA4</accession>
<keyword evidence="16" id="KW-0233">DNA recombination</keyword>
<evidence type="ECO:0000313" key="24">
    <source>
        <dbReference type="Proteomes" id="UP001374535"/>
    </source>
</evidence>
<dbReference type="PANTHER" id="PTHR37984">
    <property type="entry name" value="PROTEIN CBG26694"/>
    <property type="match status" value="1"/>
</dbReference>
<evidence type="ECO:0000256" key="18">
    <source>
        <dbReference type="SAM" id="MobiDB-lite"/>
    </source>
</evidence>
<dbReference type="CDD" id="cd09274">
    <property type="entry name" value="RNase_HI_RT_Ty3"/>
    <property type="match status" value="1"/>
</dbReference>
<evidence type="ECO:0000256" key="10">
    <source>
        <dbReference type="ARBA" id="ARBA00022842"/>
    </source>
</evidence>
<evidence type="ECO:0000256" key="16">
    <source>
        <dbReference type="ARBA" id="ARBA00023172"/>
    </source>
</evidence>
<dbReference type="EMBL" id="CP144698">
    <property type="protein sequence ID" value="WVZ16183.1"/>
    <property type="molecule type" value="Genomic_DNA"/>
</dbReference>
<evidence type="ECO:0000256" key="1">
    <source>
        <dbReference type="ARBA" id="ARBA00010343"/>
    </source>
</evidence>
<feature type="region of interest" description="Disordered" evidence="18">
    <location>
        <begin position="1"/>
        <end position="70"/>
    </location>
</feature>
<dbReference type="SUPFAM" id="SSF54160">
    <property type="entry name" value="Chromo domain-like"/>
    <property type="match status" value="1"/>
</dbReference>
<dbReference type="AlphaFoldDB" id="A0AAQ3NVA4"/>
<dbReference type="FunFam" id="3.30.420.10:FF:000219">
    <property type="entry name" value="Putative retroelement"/>
    <property type="match status" value="1"/>
</dbReference>
<dbReference type="Pfam" id="PF00125">
    <property type="entry name" value="Histone"/>
    <property type="match status" value="1"/>
</dbReference>
<feature type="compositionally biased region" description="Low complexity" evidence="18">
    <location>
        <begin position="43"/>
        <end position="55"/>
    </location>
</feature>
<sequence>MARVKQTPASRKVGKGKAKRASTSTPRIPSQQSPVTRSNTRVQQQEEQQEEAAAAPQTQGNRKKRSKPGTAALREIRRFQKSCELLIPAAPFIRCVKQITHQFSTEVTRWTPEAMIALQERRKRMVVLFQYNFYPFWSPIMTFFKIQLVFLPVVLMIMLYIFMREHLFLILGPTNTLINKKNEIERLVKEMLLAGIIKPSISPYSSPIILVKEKDGGWRFCVDYWALNKITIPNKFPIPVIEELLDELAGATTFSKLDLKSGYHQILMKEEDIEKTAFRTHEGHYEFLVMPFGLTNAPATFQALMNQILKPFLRKFVLVFFDDILVYSPTLATHVTHLQEVLKLLQCHHLKLNHKKCIFGQLQLEYLGHIVSKDGVAADPTKVEAMTNWPVPKNAKALRGFLGLTGYYRKFTHEAQQAFDALKSVVSKLPILAVPDFSKSFTLETDASSKGLGAVLLQEGRPLAFWSQTLSDRGQQKSVYERELMAIVQAVQKWKHYLMGSHFVIVTDQKSLKFLTDQRLLTEQQFKWASKLIGYDFEIRFRPGKENSVVDALSRRQYFMAVSLFQTDEWETWETEVQHDPKLVSLIQELLLNPKAREGYELKKGRLFYHGTLVLPRNFSRIPSIIKELHESPIGGHSGYFRTFKRVAGVLYWEGMKRDIKEFVMQCAVCQCNKTETLAPAGLLQPLPIPTQVWSDISMDFIGGLPKVQGKDTILVVVDRLTKYAHFLALAHPFTAVQVADLFIKEVVKLHGFPSTIVSDRDKLFLSTFWRELFRQAGTKLKFSTAYHPQSDGQTEVVNRCLETYLRCMTGSQPRKWPQWLPWAEFWFNTNYSASTKMTPFKALYGRDPPLIYKGNTIPSKVQSVNQLQQERDVLLQELRANLCRAQQQNQVQANKYRRDLEFQLGDWVYLKLQPYRLKSLARRPNEKLSPRFYGPYKVLERIGMVAYKLELPAHSRIHPVFHASLLKRAVQPTTPIQALPSALTEELILDVSPQTVLDTRFNKNGELEVLIQWQHLPSFENSWESAATVSKEFPTFHLEDRVKLHGGGIDRFSGQVYVRRNRGGK</sequence>
<dbReference type="GO" id="GO:0006508">
    <property type="term" value="P:proteolysis"/>
    <property type="evidence" value="ECO:0007669"/>
    <property type="project" value="UniProtKB-KW"/>
</dbReference>
<dbReference type="GO" id="GO:0000786">
    <property type="term" value="C:nucleosome"/>
    <property type="evidence" value="ECO:0007669"/>
    <property type="project" value="InterPro"/>
</dbReference>
<dbReference type="GO" id="GO:0004519">
    <property type="term" value="F:endonuclease activity"/>
    <property type="evidence" value="ECO:0007669"/>
    <property type="project" value="UniProtKB-KW"/>
</dbReference>
<dbReference type="InterPro" id="IPR056924">
    <property type="entry name" value="SH3_Tf2-1"/>
</dbReference>
<dbReference type="InterPro" id="IPR050951">
    <property type="entry name" value="Retrovirus_Pol_polyprotein"/>
</dbReference>
<evidence type="ECO:0000256" key="9">
    <source>
        <dbReference type="ARBA" id="ARBA00022801"/>
    </source>
</evidence>
<evidence type="ECO:0000256" key="7">
    <source>
        <dbReference type="ARBA" id="ARBA00022750"/>
    </source>
</evidence>
<dbReference type="GO" id="GO:0003887">
    <property type="term" value="F:DNA-directed DNA polymerase activity"/>
    <property type="evidence" value="ECO:0007669"/>
    <property type="project" value="UniProtKB-KW"/>
</dbReference>
<evidence type="ECO:0000256" key="19">
    <source>
        <dbReference type="SAM" id="Phobius"/>
    </source>
</evidence>
<evidence type="ECO:0000256" key="5">
    <source>
        <dbReference type="ARBA" id="ARBA00022722"/>
    </source>
</evidence>
<dbReference type="GO" id="GO:0046982">
    <property type="term" value="F:protein heterodimerization activity"/>
    <property type="evidence" value="ECO:0007669"/>
    <property type="project" value="InterPro"/>
</dbReference>
<dbReference type="Gene3D" id="1.10.20.10">
    <property type="entry name" value="Histone, subunit A"/>
    <property type="match status" value="1"/>
</dbReference>
<dbReference type="Pfam" id="PF00078">
    <property type="entry name" value="RVT_1"/>
    <property type="match status" value="1"/>
</dbReference>
<feature type="domain" description="Integrase catalytic" evidence="22">
    <location>
        <begin position="684"/>
        <end position="848"/>
    </location>
</feature>
<dbReference type="InterPro" id="IPR012337">
    <property type="entry name" value="RNaseH-like_sf"/>
</dbReference>
<evidence type="ECO:0000256" key="13">
    <source>
        <dbReference type="ARBA" id="ARBA00022932"/>
    </source>
</evidence>
<dbReference type="InterPro" id="IPR007125">
    <property type="entry name" value="H2A/H2B/H3"/>
</dbReference>
<keyword evidence="19" id="KW-0812">Transmembrane</keyword>
<keyword evidence="7" id="KW-0064">Aspartyl protease</keyword>
<comment type="similarity">
    <text evidence="1">Belongs to the histone H3 family.</text>
</comment>
<dbReference type="SUPFAM" id="SSF56672">
    <property type="entry name" value="DNA/RNA polymerases"/>
    <property type="match status" value="1"/>
</dbReference>
<evidence type="ECO:0000259" key="20">
    <source>
        <dbReference type="PROSITE" id="PS50013"/>
    </source>
</evidence>
<keyword evidence="12" id="KW-0695">RNA-directed DNA polymerase</keyword>
<keyword evidence="3" id="KW-0808">Transferase</keyword>
<feature type="compositionally biased region" description="Polar residues" evidence="18">
    <location>
        <begin position="21"/>
        <end position="42"/>
    </location>
</feature>
<dbReference type="Proteomes" id="UP001374535">
    <property type="component" value="Chromosome 3"/>
</dbReference>
<dbReference type="Gene3D" id="3.30.420.10">
    <property type="entry name" value="Ribonuclease H-like superfamily/Ribonuclease H"/>
    <property type="match status" value="1"/>
</dbReference>
<evidence type="ECO:0000256" key="11">
    <source>
        <dbReference type="ARBA" id="ARBA00022908"/>
    </source>
</evidence>
<dbReference type="PROSITE" id="PS50013">
    <property type="entry name" value="CHROMO_2"/>
    <property type="match status" value="1"/>
</dbReference>
<dbReference type="PANTHER" id="PTHR37984:SF5">
    <property type="entry name" value="PROTEIN NYNRIN-LIKE"/>
    <property type="match status" value="1"/>
</dbReference>
<proteinExistence type="inferred from homology"/>
<dbReference type="InterPro" id="IPR023780">
    <property type="entry name" value="Chromo_domain"/>
</dbReference>
<dbReference type="InterPro" id="IPR016197">
    <property type="entry name" value="Chromo-like_dom_sf"/>
</dbReference>
<dbReference type="Gene3D" id="2.40.50.40">
    <property type="match status" value="1"/>
</dbReference>
<dbReference type="CDD" id="cd01647">
    <property type="entry name" value="RT_LTR"/>
    <property type="match status" value="1"/>
</dbReference>
<evidence type="ECO:0000256" key="8">
    <source>
        <dbReference type="ARBA" id="ARBA00022759"/>
    </source>
</evidence>
<keyword evidence="9" id="KW-0378">Hydrolase</keyword>
<dbReference type="FunFam" id="3.10.20.370:FF:000001">
    <property type="entry name" value="Retrovirus-related Pol polyprotein from transposon 17.6-like protein"/>
    <property type="match status" value="1"/>
</dbReference>
<feature type="transmembrane region" description="Helical" evidence="19">
    <location>
        <begin position="143"/>
        <end position="163"/>
    </location>
</feature>
<keyword evidence="19" id="KW-0472">Membrane</keyword>
<dbReference type="GO" id="GO:0046872">
    <property type="term" value="F:metal ion binding"/>
    <property type="evidence" value="ECO:0007669"/>
    <property type="project" value="UniProtKB-KW"/>
</dbReference>
<evidence type="ECO:0000259" key="22">
    <source>
        <dbReference type="PROSITE" id="PS50994"/>
    </source>
</evidence>
<keyword evidence="14" id="KW-0007">Acetylation</keyword>
<evidence type="ECO:0000256" key="15">
    <source>
        <dbReference type="ARBA" id="ARBA00023125"/>
    </source>
</evidence>
<evidence type="ECO:0000313" key="23">
    <source>
        <dbReference type="EMBL" id="WVZ16183.1"/>
    </source>
</evidence>
<keyword evidence="13" id="KW-0239">DNA-directed DNA polymerase</keyword>
<dbReference type="PROSITE" id="PS50994">
    <property type="entry name" value="INTEGRASE"/>
    <property type="match status" value="1"/>
</dbReference>
<keyword evidence="5" id="KW-0540">Nuclease</keyword>
<reference evidence="23 24" key="1">
    <citation type="journal article" date="2023" name="Life. Sci Alliance">
        <title>Evolutionary insights into 3D genome organization and epigenetic landscape of Vigna mungo.</title>
        <authorList>
            <person name="Junaid A."/>
            <person name="Singh B."/>
            <person name="Bhatia S."/>
        </authorList>
    </citation>
    <scope>NUCLEOTIDE SEQUENCE [LARGE SCALE GENOMIC DNA]</scope>
    <source>
        <strain evidence="23">Urdbean</strain>
    </source>
</reference>
<dbReference type="InterPro" id="IPR001584">
    <property type="entry name" value="Integrase_cat-core"/>
</dbReference>
<evidence type="ECO:0000256" key="12">
    <source>
        <dbReference type="ARBA" id="ARBA00022918"/>
    </source>
</evidence>
<dbReference type="GO" id="GO:0004190">
    <property type="term" value="F:aspartic-type endopeptidase activity"/>
    <property type="evidence" value="ECO:0007669"/>
    <property type="project" value="UniProtKB-KW"/>
</dbReference>
<protein>
    <submittedName>
        <fullName evidence="23">Uncharacterized protein</fullName>
    </submittedName>
</protein>
<keyword evidence="17" id="KW-0511">Multifunctional enzyme</keyword>
<dbReference type="GO" id="GO:0003677">
    <property type="term" value="F:DNA binding"/>
    <property type="evidence" value="ECO:0007669"/>
    <property type="project" value="UniProtKB-KW"/>
</dbReference>
<dbReference type="Gene3D" id="1.10.340.70">
    <property type="match status" value="1"/>
</dbReference>
<keyword evidence="11" id="KW-0229">DNA integration</keyword>
<dbReference type="SUPFAM" id="SSF47113">
    <property type="entry name" value="Histone-fold"/>
    <property type="match status" value="1"/>
</dbReference>
<feature type="domain" description="Chromo" evidence="20">
    <location>
        <begin position="992"/>
        <end position="1030"/>
    </location>
</feature>
<keyword evidence="24" id="KW-1185">Reference proteome</keyword>
<dbReference type="GO" id="GO:0003964">
    <property type="term" value="F:RNA-directed DNA polymerase activity"/>
    <property type="evidence" value="ECO:0007669"/>
    <property type="project" value="UniProtKB-KW"/>
</dbReference>
<keyword evidence="10" id="KW-0460">Magnesium</keyword>
<dbReference type="Pfam" id="PF17921">
    <property type="entry name" value="Integrase_H2C2"/>
    <property type="match status" value="1"/>
</dbReference>
<dbReference type="InterPro" id="IPR000953">
    <property type="entry name" value="Chromo/chromo_shadow_dom"/>
</dbReference>
<dbReference type="GO" id="GO:0030527">
    <property type="term" value="F:structural constituent of chromatin"/>
    <property type="evidence" value="ECO:0007669"/>
    <property type="project" value="InterPro"/>
</dbReference>
<dbReference type="InterPro" id="IPR000164">
    <property type="entry name" value="Histone_H3/CENP-A"/>
</dbReference>
<evidence type="ECO:0000256" key="2">
    <source>
        <dbReference type="ARBA" id="ARBA00022670"/>
    </source>
</evidence>
<dbReference type="SUPFAM" id="SSF53098">
    <property type="entry name" value="Ribonuclease H-like"/>
    <property type="match status" value="1"/>
</dbReference>
<dbReference type="InterPro" id="IPR000477">
    <property type="entry name" value="RT_dom"/>
</dbReference>
<organism evidence="23 24">
    <name type="scientific">Vigna mungo</name>
    <name type="common">Black gram</name>
    <name type="synonym">Phaseolus mungo</name>
    <dbReference type="NCBI Taxonomy" id="3915"/>
    <lineage>
        <taxon>Eukaryota</taxon>
        <taxon>Viridiplantae</taxon>
        <taxon>Streptophyta</taxon>
        <taxon>Embryophyta</taxon>
        <taxon>Tracheophyta</taxon>
        <taxon>Spermatophyta</taxon>
        <taxon>Magnoliopsida</taxon>
        <taxon>eudicotyledons</taxon>
        <taxon>Gunneridae</taxon>
        <taxon>Pentapetalae</taxon>
        <taxon>rosids</taxon>
        <taxon>fabids</taxon>
        <taxon>Fabales</taxon>
        <taxon>Fabaceae</taxon>
        <taxon>Papilionoideae</taxon>
        <taxon>50 kb inversion clade</taxon>
        <taxon>NPAAA clade</taxon>
        <taxon>indigoferoid/millettioid clade</taxon>
        <taxon>Phaseoleae</taxon>
        <taxon>Vigna</taxon>
    </lineage>
</organism>
<dbReference type="InterPro" id="IPR043128">
    <property type="entry name" value="Rev_trsase/Diguanyl_cyclase"/>
</dbReference>
<dbReference type="Pfam" id="PF00385">
    <property type="entry name" value="Chromo"/>
    <property type="match status" value="1"/>
</dbReference>
<evidence type="ECO:0000259" key="21">
    <source>
        <dbReference type="PROSITE" id="PS50878"/>
    </source>
</evidence>
<dbReference type="Gene3D" id="3.30.70.270">
    <property type="match status" value="2"/>
</dbReference>
<dbReference type="InterPro" id="IPR041577">
    <property type="entry name" value="RT_RNaseH_2"/>
</dbReference>
<dbReference type="Gene3D" id="3.10.10.10">
    <property type="entry name" value="HIV Type 1 Reverse Transcriptase, subunit A, domain 1"/>
    <property type="match status" value="1"/>
</dbReference>
<evidence type="ECO:0000256" key="4">
    <source>
        <dbReference type="ARBA" id="ARBA00022695"/>
    </source>
</evidence>
<dbReference type="InterPro" id="IPR043502">
    <property type="entry name" value="DNA/RNA_pol_sf"/>
</dbReference>
<dbReference type="PROSITE" id="PS50878">
    <property type="entry name" value="RT_POL"/>
    <property type="match status" value="1"/>
</dbReference>
<keyword evidence="8" id="KW-0255">Endonuclease</keyword>
<dbReference type="FunFam" id="3.10.10.10:FF:000007">
    <property type="entry name" value="Retrovirus-related Pol polyprotein from transposon 17.6-like Protein"/>
    <property type="match status" value="1"/>
</dbReference>
<keyword evidence="2" id="KW-0645">Protease</keyword>
<evidence type="ECO:0000256" key="14">
    <source>
        <dbReference type="ARBA" id="ARBA00022990"/>
    </source>
</evidence>
<gene>
    <name evidence="23" type="ORF">V8G54_009165</name>
</gene>
<dbReference type="InterPro" id="IPR009072">
    <property type="entry name" value="Histone-fold"/>
</dbReference>
<dbReference type="Pfam" id="PF24626">
    <property type="entry name" value="SH3_Tf2-1"/>
    <property type="match status" value="1"/>
</dbReference>
<dbReference type="FunFam" id="1.10.340.70:FF:000001">
    <property type="entry name" value="Retrovirus-related Pol polyprotein from transposon gypsy-like Protein"/>
    <property type="match status" value="1"/>
</dbReference>
<keyword evidence="15" id="KW-0238">DNA-binding</keyword>
<dbReference type="Pfam" id="PF17919">
    <property type="entry name" value="RT_RNaseH_2"/>
    <property type="match status" value="1"/>
</dbReference>
<evidence type="ECO:0000256" key="17">
    <source>
        <dbReference type="ARBA" id="ARBA00023268"/>
    </source>
</evidence>
<keyword evidence="4" id="KW-0548">Nucleotidyltransferase</keyword>
<dbReference type="SMART" id="SM00428">
    <property type="entry name" value="H3"/>
    <property type="match status" value="1"/>
</dbReference>